<dbReference type="Proteomes" id="UP000660265">
    <property type="component" value="Unassembled WGS sequence"/>
</dbReference>
<evidence type="ECO:0000313" key="3">
    <source>
        <dbReference type="Proteomes" id="UP000660265"/>
    </source>
</evidence>
<feature type="region of interest" description="Disordered" evidence="1">
    <location>
        <begin position="1"/>
        <end position="39"/>
    </location>
</feature>
<organism evidence="2 3">
    <name type="scientific">Streptomyces camponoticapitis</name>
    <dbReference type="NCBI Taxonomy" id="1616125"/>
    <lineage>
        <taxon>Bacteria</taxon>
        <taxon>Bacillati</taxon>
        <taxon>Actinomycetota</taxon>
        <taxon>Actinomycetes</taxon>
        <taxon>Kitasatosporales</taxon>
        <taxon>Streptomycetaceae</taxon>
        <taxon>Streptomyces</taxon>
    </lineage>
</organism>
<evidence type="ECO:0000256" key="1">
    <source>
        <dbReference type="SAM" id="MobiDB-lite"/>
    </source>
</evidence>
<reference evidence="3" key="1">
    <citation type="journal article" date="2019" name="Int. J. Syst. Evol. Microbiol.">
        <title>The Global Catalogue of Microorganisms (GCM) 10K type strain sequencing project: providing services to taxonomists for standard genome sequencing and annotation.</title>
        <authorList>
            <consortium name="The Broad Institute Genomics Platform"/>
            <consortium name="The Broad Institute Genome Sequencing Center for Infectious Disease"/>
            <person name="Wu L."/>
            <person name="Ma J."/>
        </authorList>
    </citation>
    <scope>NUCLEOTIDE SEQUENCE [LARGE SCALE GENOMIC DNA]</scope>
    <source>
        <strain evidence="3">CGMCC 4.7275</strain>
    </source>
</reference>
<comment type="caution">
    <text evidence="2">The sequence shown here is derived from an EMBL/GenBank/DDBJ whole genome shotgun (WGS) entry which is preliminary data.</text>
</comment>
<name>A0ABQ2E6M8_9ACTN</name>
<evidence type="ECO:0000313" key="2">
    <source>
        <dbReference type="EMBL" id="GGJ98218.1"/>
    </source>
</evidence>
<dbReference type="EMBL" id="BMMV01000009">
    <property type="protein sequence ID" value="GGJ98218.1"/>
    <property type="molecule type" value="Genomic_DNA"/>
</dbReference>
<gene>
    <name evidence="2" type="ORF">GCM10011583_32120</name>
</gene>
<accession>A0ABQ2E6M8</accession>
<sequence length="76" mass="8028">MPVRGEAGANPALTRNREPPSPAASRNTPDADVTGSCHRKPPVAGTVEAYGAGAWCLSVPARFPRSRVPQERLHPS</sequence>
<keyword evidence="3" id="KW-1185">Reference proteome</keyword>
<proteinExistence type="predicted"/>
<protein>
    <submittedName>
        <fullName evidence="2">Uncharacterized protein</fullName>
    </submittedName>
</protein>